<feature type="region of interest" description="Disordered" evidence="1">
    <location>
        <begin position="1"/>
        <end position="44"/>
    </location>
</feature>
<feature type="compositionally biased region" description="Low complexity" evidence="1">
    <location>
        <begin position="28"/>
        <end position="39"/>
    </location>
</feature>
<feature type="compositionally biased region" description="Low complexity" evidence="1">
    <location>
        <begin position="597"/>
        <end position="615"/>
    </location>
</feature>
<dbReference type="PANTHER" id="PTHR38248">
    <property type="entry name" value="FUNK1 6"/>
    <property type="match status" value="1"/>
</dbReference>
<dbReference type="Proteomes" id="UP001140091">
    <property type="component" value="Unassembled WGS sequence"/>
</dbReference>
<reference evidence="3" key="1">
    <citation type="submission" date="2022-06" db="EMBL/GenBank/DDBJ databases">
        <title>Genome Sequence of Candolleomyces eurysporus.</title>
        <authorList>
            <person name="Buettner E."/>
        </authorList>
    </citation>
    <scope>NUCLEOTIDE SEQUENCE</scope>
    <source>
        <strain evidence="3">VTCC 930004</strain>
    </source>
</reference>
<comment type="caution">
    <text evidence="3">The sequence shown here is derived from an EMBL/GenBank/DDBJ whole genome shotgun (WGS) entry which is preliminary data.</text>
</comment>
<evidence type="ECO:0000313" key="3">
    <source>
        <dbReference type="EMBL" id="KAJ2927848.1"/>
    </source>
</evidence>
<feature type="compositionally biased region" description="Basic residues" evidence="1">
    <location>
        <begin position="664"/>
        <end position="675"/>
    </location>
</feature>
<organism evidence="3 4">
    <name type="scientific">Candolleomyces eurysporus</name>
    <dbReference type="NCBI Taxonomy" id="2828524"/>
    <lineage>
        <taxon>Eukaryota</taxon>
        <taxon>Fungi</taxon>
        <taxon>Dikarya</taxon>
        <taxon>Basidiomycota</taxon>
        <taxon>Agaricomycotina</taxon>
        <taxon>Agaricomycetes</taxon>
        <taxon>Agaricomycetidae</taxon>
        <taxon>Agaricales</taxon>
        <taxon>Agaricineae</taxon>
        <taxon>Psathyrellaceae</taxon>
        <taxon>Candolleomyces</taxon>
    </lineage>
</organism>
<dbReference type="OrthoDB" id="5569250at2759"/>
<feature type="region of interest" description="Disordered" evidence="1">
    <location>
        <begin position="197"/>
        <end position="220"/>
    </location>
</feature>
<feature type="compositionally biased region" description="Polar residues" evidence="1">
    <location>
        <begin position="621"/>
        <end position="630"/>
    </location>
</feature>
<feature type="non-terminal residue" evidence="3">
    <location>
        <position position="675"/>
    </location>
</feature>
<name>A0A9W8MG53_9AGAR</name>
<evidence type="ECO:0000313" key="4">
    <source>
        <dbReference type="Proteomes" id="UP001140091"/>
    </source>
</evidence>
<feature type="domain" description="Fungal-type protein kinase" evidence="2">
    <location>
        <begin position="223"/>
        <end position="427"/>
    </location>
</feature>
<dbReference type="EMBL" id="JANBPK010000954">
    <property type="protein sequence ID" value="KAJ2927848.1"/>
    <property type="molecule type" value="Genomic_DNA"/>
</dbReference>
<dbReference type="Pfam" id="PF17667">
    <property type="entry name" value="Pkinase_fungal"/>
    <property type="match status" value="1"/>
</dbReference>
<protein>
    <recommendedName>
        <fullName evidence="2">Fungal-type protein kinase domain-containing protein</fullName>
    </recommendedName>
</protein>
<evidence type="ECO:0000256" key="1">
    <source>
        <dbReference type="SAM" id="MobiDB-lite"/>
    </source>
</evidence>
<gene>
    <name evidence="3" type="ORF">H1R20_g9245</name>
</gene>
<evidence type="ECO:0000259" key="2">
    <source>
        <dbReference type="Pfam" id="PF17667"/>
    </source>
</evidence>
<keyword evidence="4" id="KW-1185">Reference proteome</keyword>
<proteinExistence type="predicted"/>
<feature type="compositionally biased region" description="Polar residues" evidence="1">
    <location>
        <begin position="14"/>
        <end position="27"/>
    </location>
</feature>
<sequence length="675" mass="76657">MADPPPLSFDYVPATTNDGISPFMSSDTQGGPPKTPTQTSFADPLPFNSIDTETLVDNARVFARRQMMSTPSAKPILRNSFDPNIKEQKTLLGDELVRSIIALPKESTFASSLYHKVATRKRIDNFLKETEVYDMEQKRWKLPQSSESLEEKKMYKPLVKLLNAILEWFWGKVVIELGKDLSKAIDTSATPLWHQESVETGQFSRPDISIKSDGSSFQLPHRKTKDDIGFSNMATCFEVKVENQRKGLMKELLQLAVYARQIFIQQPNRQFVRLLLITEQNFRLFHFDRSGVQHTEEMDLHSKYTRHIFIRLVLGLSSPHESDLGLDTSIEWEIKQGLKVGGTLKAHGNNSATGIAYKLAAIAPIRSSFDIRGCATTYWRVIDPQSGETLLVKDSWRSEERVSEREYLEEANDKRLPGVVHMISCEENRDETKRFRGFEDDDKLPAHFYNRISIRILMDCEGHIIYKFDTKGNKLTCPDDIPSWTLKDSVSAAGAKESFLCRKTLSLRAEEHWPESCKNLLMNFGDFLKQFSEQKIVISRLPANAKKRVNKLTDILSGIDRHYETVLQFFDAAIQDLKKEQEEGPLIQQTPAYSIVSSSATASPAGSGSTPSQSPCHHSISRQNKLQTYRSPLKRIPEEYPDDQPEAKRGHASLPTPETPTPKPRVRASHVRRQG</sequence>
<feature type="region of interest" description="Disordered" evidence="1">
    <location>
        <begin position="597"/>
        <end position="675"/>
    </location>
</feature>
<dbReference type="InterPro" id="IPR040976">
    <property type="entry name" value="Pkinase_fungal"/>
</dbReference>
<dbReference type="AlphaFoldDB" id="A0A9W8MG53"/>
<accession>A0A9W8MG53</accession>
<dbReference type="PANTHER" id="PTHR38248:SF2">
    <property type="entry name" value="FUNK1 11"/>
    <property type="match status" value="1"/>
</dbReference>